<name>A0A4Y7U036_COPMI</name>
<reference evidence="6 7" key="1">
    <citation type="journal article" date="2019" name="Nat. Ecol. Evol.">
        <title>Megaphylogeny resolves global patterns of mushroom evolution.</title>
        <authorList>
            <person name="Varga T."/>
            <person name="Krizsan K."/>
            <person name="Foldi C."/>
            <person name="Dima B."/>
            <person name="Sanchez-Garcia M."/>
            <person name="Sanchez-Ramirez S."/>
            <person name="Szollosi G.J."/>
            <person name="Szarkandi J.G."/>
            <person name="Papp V."/>
            <person name="Albert L."/>
            <person name="Andreopoulos W."/>
            <person name="Angelini C."/>
            <person name="Antonin V."/>
            <person name="Barry K.W."/>
            <person name="Bougher N.L."/>
            <person name="Buchanan P."/>
            <person name="Buyck B."/>
            <person name="Bense V."/>
            <person name="Catcheside P."/>
            <person name="Chovatia M."/>
            <person name="Cooper J."/>
            <person name="Damon W."/>
            <person name="Desjardin D."/>
            <person name="Finy P."/>
            <person name="Geml J."/>
            <person name="Haridas S."/>
            <person name="Hughes K."/>
            <person name="Justo A."/>
            <person name="Karasinski D."/>
            <person name="Kautmanova I."/>
            <person name="Kiss B."/>
            <person name="Kocsube S."/>
            <person name="Kotiranta H."/>
            <person name="LaButti K.M."/>
            <person name="Lechner B.E."/>
            <person name="Liimatainen K."/>
            <person name="Lipzen A."/>
            <person name="Lukacs Z."/>
            <person name="Mihaltcheva S."/>
            <person name="Morgado L.N."/>
            <person name="Niskanen T."/>
            <person name="Noordeloos M.E."/>
            <person name="Ohm R.A."/>
            <person name="Ortiz-Santana B."/>
            <person name="Ovrebo C."/>
            <person name="Racz N."/>
            <person name="Riley R."/>
            <person name="Savchenko A."/>
            <person name="Shiryaev A."/>
            <person name="Soop K."/>
            <person name="Spirin V."/>
            <person name="Szebenyi C."/>
            <person name="Tomsovsky M."/>
            <person name="Tulloss R.E."/>
            <person name="Uehling J."/>
            <person name="Grigoriev I.V."/>
            <person name="Vagvolgyi C."/>
            <person name="Papp T."/>
            <person name="Martin F.M."/>
            <person name="Miettinen O."/>
            <person name="Hibbett D.S."/>
            <person name="Nagy L.G."/>
        </authorList>
    </citation>
    <scope>NUCLEOTIDE SEQUENCE [LARGE SCALE GENOMIC DNA]</scope>
    <source>
        <strain evidence="6 7">FP101781</strain>
    </source>
</reference>
<evidence type="ECO:0000259" key="5">
    <source>
        <dbReference type="PROSITE" id="PS50002"/>
    </source>
</evidence>
<dbReference type="PROSITE" id="PS50002">
    <property type="entry name" value="SH3"/>
    <property type="match status" value="1"/>
</dbReference>
<feature type="compositionally biased region" description="Polar residues" evidence="3">
    <location>
        <begin position="323"/>
        <end position="334"/>
    </location>
</feature>
<keyword evidence="7" id="KW-1185">Reference proteome</keyword>
<feature type="compositionally biased region" description="Polar residues" evidence="3">
    <location>
        <begin position="354"/>
        <end position="368"/>
    </location>
</feature>
<keyword evidence="4" id="KW-0472">Membrane</keyword>
<organism evidence="6 7">
    <name type="scientific">Coprinellus micaceus</name>
    <name type="common">Glistening ink-cap mushroom</name>
    <name type="synonym">Coprinus micaceus</name>
    <dbReference type="NCBI Taxonomy" id="71717"/>
    <lineage>
        <taxon>Eukaryota</taxon>
        <taxon>Fungi</taxon>
        <taxon>Dikarya</taxon>
        <taxon>Basidiomycota</taxon>
        <taxon>Agaricomycotina</taxon>
        <taxon>Agaricomycetes</taxon>
        <taxon>Agaricomycetidae</taxon>
        <taxon>Agaricales</taxon>
        <taxon>Agaricineae</taxon>
        <taxon>Psathyrellaceae</taxon>
        <taxon>Coprinellus</taxon>
    </lineage>
</organism>
<accession>A0A4Y7U036</accession>
<evidence type="ECO:0000256" key="2">
    <source>
        <dbReference type="PROSITE-ProRule" id="PRU00192"/>
    </source>
</evidence>
<dbReference type="Pfam" id="PF14604">
    <property type="entry name" value="SH3_9"/>
    <property type="match status" value="1"/>
</dbReference>
<feature type="compositionally biased region" description="Polar residues" evidence="3">
    <location>
        <begin position="400"/>
        <end position="433"/>
    </location>
</feature>
<dbReference type="InterPro" id="IPR036028">
    <property type="entry name" value="SH3-like_dom_sf"/>
</dbReference>
<sequence>MSELRKYTGRLTVLSRIVVRDEEVVDGGVVSSLAVGDAEDPTPSTVGAATKHAPFKMSGPVVIGIVSIGLIVIGLGVLVWRWRARLRHITRMNRQFRIPYEKYGIGRGVESSKSTSISHKPNKDDPNGSFFEVETEKPKKAHLLNFTRRSSDSNTARSGTSHSHSHGDGGWGWGPGVNQDSYTQIQKPAPSHPPGLGNTQGRRSARSSFSFSLRKSDSMKRPVKVQHLPNVSSIKSKGISAPAPLIISNGGPEPWSPLLIARPSSSSHGHDYDSSAGHTSNSSQAPTLGVPVHPPIVTFSPPKHPPAMQKFKQPQPRSPPATPGTSQKRVQNLPGSYDDDNGQTLPLPPQTLLSGSDGSLYSRNSFCSSDHGHGHANGQVSPVPVPAIPPGVAAELKAAQRQSTVTPSSPVNAAGSNPRPTKGQHTPSPSSAQSYTFSAPIYCDGDTLIRGSLSSVTSPSMSSSSLNAHFPRLMTVIAPFTPTLEDELPLKVGDTVRIIEEYKDQWCMVQMVGRMDSPRGVVPCVCLQERKRMVPVTVPVNVGPSGR</sequence>
<keyword evidence="1 2" id="KW-0728">SH3 domain</keyword>
<evidence type="ECO:0000256" key="1">
    <source>
        <dbReference type="ARBA" id="ARBA00022443"/>
    </source>
</evidence>
<feature type="transmembrane region" description="Helical" evidence="4">
    <location>
        <begin position="61"/>
        <end position="82"/>
    </location>
</feature>
<dbReference type="InterPro" id="IPR035521">
    <property type="entry name" value="Fus1_SH3"/>
</dbReference>
<keyword evidence="4" id="KW-1133">Transmembrane helix</keyword>
<gene>
    <name evidence="6" type="ORF">FA13DRAFT_1784321</name>
</gene>
<dbReference type="SUPFAM" id="SSF50044">
    <property type="entry name" value="SH3-domain"/>
    <property type="match status" value="1"/>
</dbReference>
<feature type="region of interest" description="Disordered" evidence="3">
    <location>
        <begin position="110"/>
        <end position="229"/>
    </location>
</feature>
<dbReference type="CDD" id="cd11854">
    <property type="entry name" value="SH3_Fus1p"/>
    <property type="match status" value="1"/>
</dbReference>
<comment type="caution">
    <text evidence="6">The sequence shown here is derived from an EMBL/GenBank/DDBJ whole genome shotgun (WGS) entry which is preliminary data.</text>
</comment>
<dbReference type="STRING" id="71717.A0A4Y7U036"/>
<feature type="region of interest" description="Disordered" evidence="3">
    <location>
        <begin position="257"/>
        <end position="433"/>
    </location>
</feature>
<proteinExistence type="predicted"/>
<evidence type="ECO:0000256" key="4">
    <source>
        <dbReference type="SAM" id="Phobius"/>
    </source>
</evidence>
<feature type="domain" description="SH3" evidence="5">
    <location>
        <begin position="469"/>
        <end position="532"/>
    </location>
</feature>
<evidence type="ECO:0000313" key="6">
    <source>
        <dbReference type="EMBL" id="TEB39624.1"/>
    </source>
</evidence>
<evidence type="ECO:0000313" key="7">
    <source>
        <dbReference type="Proteomes" id="UP000298030"/>
    </source>
</evidence>
<dbReference type="InterPro" id="IPR001452">
    <property type="entry name" value="SH3_domain"/>
</dbReference>
<protein>
    <recommendedName>
        <fullName evidence="5">SH3 domain-containing protein</fullName>
    </recommendedName>
</protein>
<dbReference type="EMBL" id="QPFP01000001">
    <property type="protein sequence ID" value="TEB39624.1"/>
    <property type="molecule type" value="Genomic_DNA"/>
</dbReference>
<evidence type="ECO:0000256" key="3">
    <source>
        <dbReference type="SAM" id="MobiDB-lite"/>
    </source>
</evidence>
<dbReference type="AlphaFoldDB" id="A0A4Y7U036"/>
<keyword evidence="4" id="KW-0812">Transmembrane</keyword>
<dbReference type="SMART" id="SM00326">
    <property type="entry name" value="SH3"/>
    <property type="match status" value="1"/>
</dbReference>
<dbReference type="OrthoDB" id="5340910at2759"/>
<dbReference type="Gene3D" id="2.30.30.40">
    <property type="entry name" value="SH3 Domains"/>
    <property type="match status" value="1"/>
</dbReference>
<dbReference type="Proteomes" id="UP000298030">
    <property type="component" value="Unassembled WGS sequence"/>
</dbReference>